<reference evidence="2" key="1">
    <citation type="submission" date="2023-03" db="EMBL/GenBank/DDBJ databases">
        <title>Massive genome expansion in bonnet fungi (Mycena s.s.) driven by repeated elements and novel gene families across ecological guilds.</title>
        <authorList>
            <consortium name="Lawrence Berkeley National Laboratory"/>
            <person name="Harder C.B."/>
            <person name="Miyauchi S."/>
            <person name="Viragh M."/>
            <person name="Kuo A."/>
            <person name="Thoen E."/>
            <person name="Andreopoulos B."/>
            <person name="Lu D."/>
            <person name="Skrede I."/>
            <person name="Drula E."/>
            <person name="Henrissat B."/>
            <person name="Morin E."/>
            <person name="Kohler A."/>
            <person name="Barry K."/>
            <person name="LaButti K."/>
            <person name="Morin E."/>
            <person name="Salamov A."/>
            <person name="Lipzen A."/>
            <person name="Mereny Z."/>
            <person name="Hegedus B."/>
            <person name="Baldrian P."/>
            <person name="Stursova M."/>
            <person name="Weitz H."/>
            <person name="Taylor A."/>
            <person name="Grigoriev I.V."/>
            <person name="Nagy L.G."/>
            <person name="Martin F."/>
            <person name="Kauserud H."/>
        </authorList>
    </citation>
    <scope>NUCLEOTIDE SEQUENCE</scope>
    <source>
        <strain evidence="2">CBHHK188m</strain>
    </source>
</reference>
<feature type="region of interest" description="Disordered" evidence="1">
    <location>
        <begin position="1"/>
        <end position="41"/>
    </location>
</feature>
<feature type="non-terminal residue" evidence="2">
    <location>
        <position position="181"/>
    </location>
</feature>
<proteinExistence type="predicted"/>
<comment type="caution">
    <text evidence="2">The sequence shown here is derived from an EMBL/GenBank/DDBJ whole genome shotgun (WGS) entry which is preliminary data.</text>
</comment>
<keyword evidence="3" id="KW-1185">Reference proteome</keyword>
<feature type="compositionally biased region" description="Acidic residues" evidence="1">
    <location>
        <begin position="32"/>
        <end position="41"/>
    </location>
</feature>
<feature type="non-terminal residue" evidence="2">
    <location>
        <position position="1"/>
    </location>
</feature>
<evidence type="ECO:0000313" key="3">
    <source>
        <dbReference type="Proteomes" id="UP001215280"/>
    </source>
</evidence>
<dbReference type="AlphaFoldDB" id="A0AAD7NWL7"/>
<protein>
    <submittedName>
        <fullName evidence="2">Uncharacterized protein</fullName>
    </submittedName>
</protein>
<evidence type="ECO:0000313" key="2">
    <source>
        <dbReference type="EMBL" id="KAJ7778043.1"/>
    </source>
</evidence>
<gene>
    <name evidence="2" type="ORF">DFH07DRAFT_1036562</name>
</gene>
<evidence type="ECO:0000256" key="1">
    <source>
        <dbReference type="SAM" id="MobiDB-lite"/>
    </source>
</evidence>
<accession>A0AAD7NWL7</accession>
<feature type="region of interest" description="Disordered" evidence="1">
    <location>
        <begin position="66"/>
        <end position="92"/>
    </location>
</feature>
<name>A0AAD7NWL7_9AGAR</name>
<sequence>LTQSKHCGWYRKGKNPEGRRRTMRTPSPVFDPPDETPEDPIDVPDIPIADVMQEWEDDVFQFIPLDPNLPGPSSFPQRSRHPVDEDNSRVVDSHPTAGKVIRMNDNLHAKWKRSFGLMTVPDADGDIEMGAVDSVNGFAPFAYELDWRIAEWVIKDGPGHKAFDRLLNIPGVRPFNGSMNL</sequence>
<organism evidence="2 3">
    <name type="scientific">Mycena maculata</name>
    <dbReference type="NCBI Taxonomy" id="230809"/>
    <lineage>
        <taxon>Eukaryota</taxon>
        <taxon>Fungi</taxon>
        <taxon>Dikarya</taxon>
        <taxon>Basidiomycota</taxon>
        <taxon>Agaricomycotina</taxon>
        <taxon>Agaricomycetes</taxon>
        <taxon>Agaricomycetidae</taxon>
        <taxon>Agaricales</taxon>
        <taxon>Marasmiineae</taxon>
        <taxon>Mycenaceae</taxon>
        <taxon>Mycena</taxon>
    </lineage>
</organism>
<dbReference type="Proteomes" id="UP001215280">
    <property type="component" value="Unassembled WGS sequence"/>
</dbReference>
<feature type="compositionally biased region" description="Basic and acidic residues" evidence="1">
    <location>
        <begin position="81"/>
        <end position="92"/>
    </location>
</feature>
<dbReference type="EMBL" id="JARJLG010000009">
    <property type="protein sequence ID" value="KAJ7778043.1"/>
    <property type="molecule type" value="Genomic_DNA"/>
</dbReference>